<dbReference type="GO" id="GO:0016757">
    <property type="term" value="F:glycosyltransferase activity"/>
    <property type="evidence" value="ECO:0007669"/>
    <property type="project" value="UniProtKB-KW"/>
</dbReference>
<feature type="domain" description="Glycosyltransferase 2-like" evidence="1">
    <location>
        <begin position="6"/>
        <end position="122"/>
    </location>
</feature>
<name>A0ABU4JIL7_9FLAO</name>
<accession>A0ABU4JIL7</accession>
<dbReference type="PANTHER" id="PTHR22916">
    <property type="entry name" value="GLYCOSYLTRANSFERASE"/>
    <property type="match status" value="1"/>
</dbReference>
<dbReference type="InterPro" id="IPR029044">
    <property type="entry name" value="Nucleotide-diphossugar_trans"/>
</dbReference>
<dbReference type="SUPFAM" id="SSF53448">
    <property type="entry name" value="Nucleotide-diphospho-sugar transferases"/>
    <property type="match status" value="1"/>
</dbReference>
<dbReference type="Pfam" id="PF00535">
    <property type="entry name" value="Glycos_transf_2"/>
    <property type="match status" value="1"/>
</dbReference>
<comment type="caution">
    <text evidence="2">The sequence shown here is derived from an EMBL/GenBank/DDBJ whole genome shotgun (WGS) entry which is preliminary data.</text>
</comment>
<dbReference type="EMBL" id="JAMXLT020000019">
    <property type="protein sequence ID" value="MDW8549510.1"/>
    <property type="molecule type" value="Genomic_DNA"/>
</dbReference>
<dbReference type="Gene3D" id="3.90.550.10">
    <property type="entry name" value="Spore Coat Polysaccharide Biosynthesis Protein SpsA, Chain A"/>
    <property type="match status" value="1"/>
</dbReference>
<proteinExistence type="predicted"/>
<dbReference type="EC" id="2.4.-.-" evidence="2"/>
<keyword evidence="2" id="KW-0808">Transferase</keyword>
<evidence type="ECO:0000259" key="1">
    <source>
        <dbReference type="Pfam" id="PF00535"/>
    </source>
</evidence>
<dbReference type="PANTHER" id="PTHR22916:SF3">
    <property type="entry name" value="UDP-GLCNAC:BETAGAL BETA-1,3-N-ACETYLGLUCOSAMINYLTRANSFERASE-LIKE PROTEIN 1"/>
    <property type="match status" value="1"/>
</dbReference>
<organism evidence="2 3">
    <name type="scientific">Epilithonimonas ginsengisoli</name>
    <dbReference type="NCBI Taxonomy" id="1245592"/>
    <lineage>
        <taxon>Bacteria</taxon>
        <taxon>Pseudomonadati</taxon>
        <taxon>Bacteroidota</taxon>
        <taxon>Flavobacteriia</taxon>
        <taxon>Flavobacteriales</taxon>
        <taxon>Weeksellaceae</taxon>
        <taxon>Chryseobacterium group</taxon>
        <taxon>Epilithonimonas</taxon>
    </lineage>
</organism>
<dbReference type="InterPro" id="IPR001173">
    <property type="entry name" value="Glyco_trans_2-like"/>
</dbReference>
<keyword evidence="2" id="KW-0328">Glycosyltransferase</keyword>
<sequence>MESRITVFTPTYNRAHLLPKLYDSLKRQSLRDFEWLIIDDGSVDNTEEVVSAWIKEGEIKIVYHFQENQGMVAAHNTAHYLMTTELCICIDSDDHMPDDGIEKILGLWEKYGYEDSAGMVGLDAYTNGKIIGTKLPDIKECKFSELYTNYKISGDKKFIHNRKVFNQYLPYPRLGNEKFPVTSYLYLFIEQKHKLLIFNEVFCIVEYMEDGLSNNLIKQYRESPDSFAFYRIAKMKFALNYKERFQNAIHYVSSKLLGNRTGLLKDSPAKLTTLLAYPFGVMLYYYIKNTNKTAVNKTLNKK</sequence>
<protein>
    <submittedName>
        <fullName evidence="2">Glycosyltransferase family 2 protein</fullName>
        <ecNumber evidence="2">2.4.-.-</ecNumber>
    </submittedName>
</protein>
<dbReference type="RefSeq" id="WP_063969282.1">
    <property type="nucleotide sequence ID" value="NZ_JAMXLT020000019.1"/>
</dbReference>
<evidence type="ECO:0000313" key="2">
    <source>
        <dbReference type="EMBL" id="MDW8549510.1"/>
    </source>
</evidence>
<gene>
    <name evidence="2" type="ORF">NG800_011355</name>
</gene>
<evidence type="ECO:0000313" key="3">
    <source>
        <dbReference type="Proteomes" id="UP001204439"/>
    </source>
</evidence>
<reference evidence="2 3" key="1">
    <citation type="submission" date="2023-11" db="EMBL/GenBank/DDBJ databases">
        <title>First isolation, identification, and characterization of non-pathogenic Epilithonimonas ginsengisoli isolated from diseased farmed rainbow trout (Oncorhynchus mykiss) in Chile.</title>
        <authorList>
            <person name="Miranda C.D."/>
            <person name="Irgang R."/>
            <person name="Concha C."/>
            <person name="Rojas R."/>
            <person name="Avendano R."/>
        </authorList>
    </citation>
    <scope>NUCLEOTIDE SEQUENCE [LARGE SCALE GENOMIC DNA]</scope>
    <source>
        <strain evidence="2 3">FP99</strain>
    </source>
</reference>
<keyword evidence="3" id="KW-1185">Reference proteome</keyword>
<dbReference type="CDD" id="cd00761">
    <property type="entry name" value="Glyco_tranf_GTA_type"/>
    <property type="match status" value="1"/>
</dbReference>
<dbReference type="Proteomes" id="UP001204439">
    <property type="component" value="Unassembled WGS sequence"/>
</dbReference>